<feature type="compositionally biased region" description="Acidic residues" evidence="1">
    <location>
        <begin position="177"/>
        <end position="188"/>
    </location>
</feature>
<reference evidence="2 3" key="1">
    <citation type="submission" date="2019-12" db="EMBL/GenBank/DDBJ databases">
        <title>A genome sequence resource for the geographically widespread anthracnose pathogen Colletotrichum asianum.</title>
        <authorList>
            <person name="Meng Y."/>
        </authorList>
    </citation>
    <scope>NUCLEOTIDE SEQUENCE [LARGE SCALE GENOMIC DNA]</scope>
    <source>
        <strain evidence="2 3">ICMP 18580</strain>
    </source>
</reference>
<dbReference type="OrthoDB" id="62952at2759"/>
<gene>
    <name evidence="2" type="ORF">GQ607_004151</name>
</gene>
<evidence type="ECO:0000313" key="2">
    <source>
        <dbReference type="EMBL" id="KAF0328739.1"/>
    </source>
</evidence>
<feature type="non-terminal residue" evidence="2">
    <location>
        <position position="1"/>
    </location>
</feature>
<keyword evidence="3" id="KW-1185">Reference proteome</keyword>
<feature type="compositionally biased region" description="Acidic residues" evidence="1">
    <location>
        <begin position="151"/>
        <end position="165"/>
    </location>
</feature>
<accession>A0A8H3WK59</accession>
<evidence type="ECO:0000313" key="3">
    <source>
        <dbReference type="Proteomes" id="UP000434172"/>
    </source>
</evidence>
<dbReference type="Proteomes" id="UP000434172">
    <property type="component" value="Unassembled WGS sequence"/>
</dbReference>
<dbReference type="PANTHER" id="PTHR42085">
    <property type="entry name" value="F-BOX DOMAIN-CONTAINING PROTEIN"/>
    <property type="match status" value="1"/>
</dbReference>
<comment type="caution">
    <text evidence="2">The sequence shown here is derived from an EMBL/GenBank/DDBJ whole genome shotgun (WGS) entry which is preliminary data.</text>
</comment>
<evidence type="ECO:0000256" key="1">
    <source>
        <dbReference type="SAM" id="MobiDB-lite"/>
    </source>
</evidence>
<protein>
    <submittedName>
        <fullName evidence="2">Uncharacterized protein</fullName>
    </submittedName>
</protein>
<dbReference type="InterPro" id="IPR038883">
    <property type="entry name" value="AN11006-like"/>
</dbReference>
<dbReference type="EMBL" id="WOWK01000016">
    <property type="protein sequence ID" value="KAF0328739.1"/>
    <property type="molecule type" value="Genomic_DNA"/>
</dbReference>
<dbReference type="PANTHER" id="PTHR42085:SF1">
    <property type="entry name" value="F-BOX DOMAIN-CONTAINING PROTEIN"/>
    <property type="match status" value="1"/>
</dbReference>
<sequence length="715" mass="81942">EKGSIDGDSSQPRRIPTTRIRQAKNQYQEAYIISNMDDWQDAAFSTRHVHNRVGKSKAGGGQGRRGGGAFEVKRTFGRYEVKCANAKRLGAETHSTNNKGQVLLPTMEIFRLSDDGRGLLGRLCLPGVLDASLVMTGSRKTLEELISSLEAGDDITSESEVESEPEDRVGKEVESGASDEEQDVESDDNAVVSETETKEKKRFESFEKNSFRSPKFWFQWKGQVKSNAESSMAKELPPEIRNMIYDLALARSQVTIYWDRSDKRLRQNPDCRVFGSLLRTCKTVHADARAMLYSTTFELEDMEFLDIWLQQIGPRAAKIRAIKLSQPFQGSGARQHPLLGNFPLWSQKDYRATSRRVARLLSHCENLESLDLGFRYTLRYRNTALIKTKGNSTRWEVEARLLAEMVFSDLLPLLEKTKSLGKTSVQVANLPKIHPKNFEYIAHYQYATDGAPEQEVARHMKLLVERINKEEYVQPFGSWCPPSGAYGRTTSLLRTCKALHEETTNFLYSREFFVIQNPLTYPYGHRGNMGRLLDWLQKIGPKNRSYLRSITFKNFHDLGFSVPKYGGGVANYRTCSFSVAKLLADSTNLQKLKTLHVYNTYIMTNTWACQPSEESKSKNWTYRACMTAEIMYKDFRPMISQAIESGRPLDDILKLLMPDEKFFDWYDRGNRFSRAVKGRWTQEQADEGKAAMTEHMMLLLEKNLAYQRKRGWVRN</sequence>
<proteinExistence type="predicted"/>
<organism evidence="2 3">
    <name type="scientific">Colletotrichum asianum</name>
    <dbReference type="NCBI Taxonomy" id="702518"/>
    <lineage>
        <taxon>Eukaryota</taxon>
        <taxon>Fungi</taxon>
        <taxon>Dikarya</taxon>
        <taxon>Ascomycota</taxon>
        <taxon>Pezizomycotina</taxon>
        <taxon>Sordariomycetes</taxon>
        <taxon>Hypocreomycetidae</taxon>
        <taxon>Glomerellales</taxon>
        <taxon>Glomerellaceae</taxon>
        <taxon>Colletotrichum</taxon>
        <taxon>Colletotrichum gloeosporioides species complex</taxon>
    </lineage>
</organism>
<feature type="region of interest" description="Disordered" evidence="1">
    <location>
        <begin position="151"/>
        <end position="196"/>
    </location>
</feature>
<dbReference type="AlphaFoldDB" id="A0A8H3WK59"/>
<name>A0A8H3WK59_9PEZI</name>